<dbReference type="GO" id="GO:0019288">
    <property type="term" value="P:isopentenyl diphosphate biosynthetic process, methylerythritol 4-phosphate pathway"/>
    <property type="evidence" value="ECO:0007669"/>
    <property type="project" value="InterPro"/>
</dbReference>
<comment type="caution">
    <text evidence="6">The sequence shown here is derived from an EMBL/GenBank/DDBJ whole genome shotgun (WGS) entry which is preliminary data.</text>
</comment>
<dbReference type="GO" id="GO:0051745">
    <property type="term" value="F:4-hydroxy-3-methylbut-2-enyl diphosphate reductase activity"/>
    <property type="evidence" value="ECO:0007669"/>
    <property type="project" value="InterPro"/>
</dbReference>
<dbReference type="NCBIfam" id="TIGR00216">
    <property type="entry name" value="ispH_lytB"/>
    <property type="match status" value="1"/>
</dbReference>
<evidence type="ECO:0000256" key="3">
    <source>
        <dbReference type="ARBA" id="ARBA00022723"/>
    </source>
</evidence>
<evidence type="ECO:0000313" key="7">
    <source>
        <dbReference type="Proteomes" id="UP000228711"/>
    </source>
</evidence>
<dbReference type="Gene3D" id="3.40.50.11270">
    <property type="match status" value="1"/>
</dbReference>
<sequence>MDHPIKKIYIAQPRGFCAGVDRAIDIVDLALELYGTPLYVKHAIVHNTHVVKTFEKKGVVLIDRIQEIPERSIVIFSAHGSPISEFEEAKNRNLTVIDATCPLVTKVHLEVKRFSRLGYDIIMIGHKGHVEPLGTLGNAAEGSKTFLVETPEEAERLIVPQDKKIAVVTQTTLSVDETEKVFTVLKRRFPAAEFSKKEDICYATTN</sequence>
<evidence type="ECO:0000256" key="2">
    <source>
        <dbReference type="ARBA" id="ARBA00022485"/>
    </source>
</evidence>
<keyword evidence="5" id="KW-0411">Iron-sulfur</keyword>
<keyword evidence="2" id="KW-0004">4Fe-4S</keyword>
<gene>
    <name evidence="6" type="primary">ispH</name>
    <name evidence="6" type="ORF">COT25_03035</name>
</gene>
<accession>A0A2H0YSH0</accession>
<dbReference type="PANTHER" id="PTHR30426">
    <property type="entry name" value="4-HYDROXY-3-METHYLBUT-2-ENYL DIPHOSPHATE REDUCTASE"/>
    <property type="match status" value="1"/>
</dbReference>
<organism evidence="6 7">
    <name type="scientific">Candidatus Kerfeldbacteria bacterium CG08_land_8_20_14_0_20_42_7</name>
    <dbReference type="NCBI Taxonomy" id="2014245"/>
    <lineage>
        <taxon>Bacteria</taxon>
        <taxon>Candidatus Kerfeldiibacteriota</taxon>
    </lineage>
</organism>
<protein>
    <submittedName>
        <fullName evidence="6">4-hydroxy-3-methylbut-2-enyl diphosphate reductase</fullName>
    </submittedName>
</protein>
<feature type="non-terminal residue" evidence="6">
    <location>
        <position position="206"/>
    </location>
</feature>
<evidence type="ECO:0000313" key="6">
    <source>
        <dbReference type="EMBL" id="PIS41444.1"/>
    </source>
</evidence>
<dbReference type="Pfam" id="PF02401">
    <property type="entry name" value="LYTB"/>
    <property type="match status" value="1"/>
</dbReference>
<dbReference type="EMBL" id="PEXV01000103">
    <property type="protein sequence ID" value="PIS41444.1"/>
    <property type="molecule type" value="Genomic_DNA"/>
</dbReference>
<dbReference type="Gene3D" id="3.40.1010.20">
    <property type="entry name" value="4-hydroxy-3-methylbut-2-enyl diphosphate reductase, catalytic domain"/>
    <property type="match status" value="2"/>
</dbReference>
<dbReference type="InterPro" id="IPR003451">
    <property type="entry name" value="LytB/IspH"/>
</dbReference>
<dbReference type="AlphaFoldDB" id="A0A2H0YSH0"/>
<comment type="cofactor">
    <cofactor evidence="1">
        <name>[4Fe-4S] cluster</name>
        <dbReference type="ChEBI" id="CHEBI:49883"/>
    </cofactor>
</comment>
<dbReference type="GO" id="GO:0050992">
    <property type="term" value="P:dimethylallyl diphosphate biosynthetic process"/>
    <property type="evidence" value="ECO:0007669"/>
    <property type="project" value="InterPro"/>
</dbReference>
<proteinExistence type="predicted"/>
<evidence type="ECO:0000256" key="1">
    <source>
        <dbReference type="ARBA" id="ARBA00001966"/>
    </source>
</evidence>
<dbReference type="GO" id="GO:0051539">
    <property type="term" value="F:4 iron, 4 sulfur cluster binding"/>
    <property type="evidence" value="ECO:0007669"/>
    <property type="project" value="UniProtKB-KW"/>
</dbReference>
<reference evidence="7" key="1">
    <citation type="submission" date="2017-09" db="EMBL/GenBank/DDBJ databases">
        <title>Depth-based differentiation of microbial function through sediment-hosted aquifers and enrichment of novel symbionts in the deep terrestrial subsurface.</title>
        <authorList>
            <person name="Probst A.J."/>
            <person name="Ladd B."/>
            <person name="Jarett J.K."/>
            <person name="Geller-Mcgrath D.E."/>
            <person name="Sieber C.M.K."/>
            <person name="Emerson J.B."/>
            <person name="Anantharaman K."/>
            <person name="Thomas B.C."/>
            <person name="Malmstrom R."/>
            <person name="Stieglmeier M."/>
            <person name="Klingl A."/>
            <person name="Woyke T."/>
            <person name="Ryan C.M."/>
            <person name="Banfield J.F."/>
        </authorList>
    </citation>
    <scope>NUCLEOTIDE SEQUENCE [LARGE SCALE GENOMIC DNA]</scope>
</reference>
<evidence type="ECO:0000256" key="4">
    <source>
        <dbReference type="ARBA" id="ARBA00023004"/>
    </source>
</evidence>
<name>A0A2H0YSH0_9BACT</name>
<evidence type="ECO:0000256" key="5">
    <source>
        <dbReference type="ARBA" id="ARBA00023014"/>
    </source>
</evidence>
<dbReference type="Proteomes" id="UP000228711">
    <property type="component" value="Unassembled WGS sequence"/>
</dbReference>
<dbReference type="GO" id="GO:0046872">
    <property type="term" value="F:metal ion binding"/>
    <property type="evidence" value="ECO:0007669"/>
    <property type="project" value="UniProtKB-KW"/>
</dbReference>
<keyword evidence="3" id="KW-0479">Metal-binding</keyword>
<keyword evidence="4" id="KW-0408">Iron</keyword>
<dbReference type="CDD" id="cd13944">
    <property type="entry name" value="lytB_ispH"/>
    <property type="match status" value="1"/>
</dbReference>
<dbReference type="PANTHER" id="PTHR30426:SF0">
    <property type="entry name" value="4-HYDROXY-3-METHYLBUT-2-ENYL DIPHOSPHATE REDUCTASE"/>
    <property type="match status" value="1"/>
</dbReference>